<dbReference type="RefSeq" id="WP_138086129.1">
    <property type="nucleotide sequence ID" value="NZ_VAUV01000007.1"/>
</dbReference>
<name>A0A5R8KEI3_9BACT</name>
<dbReference type="InterPro" id="IPR052514">
    <property type="entry name" value="SAM-dependent_MTase"/>
</dbReference>
<gene>
    <name evidence="2" type="ORF">FEM03_10085</name>
</gene>
<comment type="caution">
    <text evidence="2">The sequence shown here is derived from an EMBL/GenBank/DDBJ whole genome shotgun (WGS) entry which is preliminary data.</text>
</comment>
<sequence>MKSRFLWRSFKSRFRDHVAELAVIREAVKPGEVIVDIGANKGSYLYWLSRWVGNGRVYAFEPQRSLAEYLQKACAACRLHNVTIEAKAVSSQAGMFELLIPGEGDSPGATLNRKITERENCRSEQVEVVTLDEYFPANVRIGALKIDAEGAELAIFEGAQRILAEQSPVLVFECEQRHLEKGTVQDVFEYLGSRGYQGHFIDGRILRPLQEFDLGVHQNNTGERFWDAKGYINNFVFRKR</sequence>
<dbReference type="Pfam" id="PF05050">
    <property type="entry name" value="Methyltransf_21"/>
    <property type="match status" value="1"/>
</dbReference>
<dbReference type="NCBIfam" id="TIGR01444">
    <property type="entry name" value="fkbM_fam"/>
    <property type="match status" value="1"/>
</dbReference>
<dbReference type="EMBL" id="VAUV01000007">
    <property type="protein sequence ID" value="TLD70657.1"/>
    <property type="molecule type" value="Genomic_DNA"/>
</dbReference>
<dbReference type="AlphaFoldDB" id="A0A5R8KEI3"/>
<dbReference type="GO" id="GO:0008168">
    <property type="term" value="F:methyltransferase activity"/>
    <property type="evidence" value="ECO:0007669"/>
    <property type="project" value="UniProtKB-KW"/>
</dbReference>
<dbReference type="Gene3D" id="3.40.50.150">
    <property type="entry name" value="Vaccinia Virus protein VP39"/>
    <property type="match status" value="1"/>
</dbReference>
<evidence type="ECO:0000313" key="2">
    <source>
        <dbReference type="EMBL" id="TLD70657.1"/>
    </source>
</evidence>
<organism evidence="2 3">
    <name type="scientific">Phragmitibacter flavus</name>
    <dbReference type="NCBI Taxonomy" id="2576071"/>
    <lineage>
        <taxon>Bacteria</taxon>
        <taxon>Pseudomonadati</taxon>
        <taxon>Verrucomicrobiota</taxon>
        <taxon>Verrucomicrobiia</taxon>
        <taxon>Verrucomicrobiales</taxon>
        <taxon>Verrucomicrobiaceae</taxon>
        <taxon>Phragmitibacter</taxon>
    </lineage>
</organism>
<accession>A0A5R8KEI3</accession>
<dbReference type="InterPro" id="IPR029063">
    <property type="entry name" value="SAM-dependent_MTases_sf"/>
</dbReference>
<dbReference type="GO" id="GO:0032259">
    <property type="term" value="P:methylation"/>
    <property type="evidence" value="ECO:0007669"/>
    <property type="project" value="UniProtKB-KW"/>
</dbReference>
<proteinExistence type="predicted"/>
<dbReference type="PANTHER" id="PTHR34203">
    <property type="entry name" value="METHYLTRANSFERASE, FKBM FAMILY PROTEIN"/>
    <property type="match status" value="1"/>
</dbReference>
<keyword evidence="2" id="KW-0489">Methyltransferase</keyword>
<dbReference type="OrthoDB" id="182922at2"/>
<protein>
    <submittedName>
        <fullName evidence="2">FkbM family methyltransferase</fullName>
    </submittedName>
</protein>
<dbReference type="PANTHER" id="PTHR34203:SF15">
    <property type="entry name" value="SLL1173 PROTEIN"/>
    <property type="match status" value="1"/>
</dbReference>
<keyword evidence="2" id="KW-0808">Transferase</keyword>
<reference evidence="2 3" key="1">
    <citation type="submission" date="2019-05" db="EMBL/GenBank/DDBJ databases">
        <title>Verrucobacter flavum gen. nov., sp. nov. a new member of the family Verrucomicrobiaceae.</title>
        <authorList>
            <person name="Szuroczki S."/>
            <person name="Abbaszade G."/>
            <person name="Szabo A."/>
            <person name="Felfoldi T."/>
            <person name="Schumann P."/>
            <person name="Boka K."/>
            <person name="Keki Z."/>
            <person name="Toumi M."/>
            <person name="Toth E."/>
        </authorList>
    </citation>
    <scope>NUCLEOTIDE SEQUENCE [LARGE SCALE GENOMIC DNA]</scope>
    <source>
        <strain evidence="2 3">MG-N-17</strain>
    </source>
</reference>
<evidence type="ECO:0000313" key="3">
    <source>
        <dbReference type="Proteomes" id="UP000306196"/>
    </source>
</evidence>
<dbReference type="Proteomes" id="UP000306196">
    <property type="component" value="Unassembled WGS sequence"/>
</dbReference>
<feature type="domain" description="Methyltransferase FkbM" evidence="1">
    <location>
        <begin position="36"/>
        <end position="197"/>
    </location>
</feature>
<evidence type="ECO:0000259" key="1">
    <source>
        <dbReference type="Pfam" id="PF05050"/>
    </source>
</evidence>
<keyword evidence="3" id="KW-1185">Reference proteome</keyword>
<dbReference type="SUPFAM" id="SSF53335">
    <property type="entry name" value="S-adenosyl-L-methionine-dependent methyltransferases"/>
    <property type="match status" value="1"/>
</dbReference>
<dbReference type="InterPro" id="IPR006342">
    <property type="entry name" value="FkbM_mtfrase"/>
</dbReference>